<evidence type="ECO:0000259" key="6">
    <source>
        <dbReference type="Pfam" id="PF00501"/>
    </source>
</evidence>
<dbReference type="InterPro" id="IPR042099">
    <property type="entry name" value="ANL_N_sf"/>
</dbReference>
<dbReference type="PROSITE" id="PS00455">
    <property type="entry name" value="AMP_BINDING"/>
    <property type="match status" value="1"/>
</dbReference>
<evidence type="ECO:0000313" key="8">
    <source>
        <dbReference type="Proteomes" id="UP000540412"/>
    </source>
</evidence>
<keyword evidence="2 7" id="KW-0436">Ligase</keyword>
<dbReference type="SUPFAM" id="SSF56801">
    <property type="entry name" value="Acetyl-CoA synthetase-like"/>
    <property type="match status" value="1"/>
</dbReference>
<keyword evidence="3" id="KW-0276">Fatty acid metabolism</keyword>
<protein>
    <recommendedName>
        <fullName evidence="5">Acyl-CoA synthetase</fullName>
    </recommendedName>
</protein>
<evidence type="ECO:0000256" key="2">
    <source>
        <dbReference type="ARBA" id="ARBA00022598"/>
    </source>
</evidence>
<comment type="caution">
    <text evidence="7">The sequence shown here is derived from an EMBL/GenBank/DDBJ whole genome shotgun (WGS) entry which is preliminary data.</text>
</comment>
<evidence type="ECO:0000256" key="4">
    <source>
        <dbReference type="ARBA" id="ARBA00023098"/>
    </source>
</evidence>
<dbReference type="Pfam" id="PF00501">
    <property type="entry name" value="AMP-binding"/>
    <property type="match status" value="1"/>
</dbReference>
<comment type="similarity">
    <text evidence="1">Belongs to the ATP-dependent AMP-binding enzyme family.</text>
</comment>
<dbReference type="GO" id="GO:0004467">
    <property type="term" value="F:long-chain fatty acid-CoA ligase activity"/>
    <property type="evidence" value="ECO:0007669"/>
    <property type="project" value="TreeGrafter"/>
</dbReference>
<dbReference type="PANTHER" id="PTHR43272">
    <property type="entry name" value="LONG-CHAIN-FATTY-ACID--COA LIGASE"/>
    <property type="match status" value="1"/>
</dbReference>
<sequence>MREYSVPATYSIADDHFMGDPVLRNERDHPGAVLFLIPTADGGWSELTAAEFAREVRAVAKGLIAAGLEVGDRVSLMSDTRYEWILLDYAIWFAGGVTVAIYASSAADQVRWVVEDSGSELLVVETGAHLAIAEQAIAGLPVRETLHIDGGAITELITRGAEVPDNELAARRARLGANSDALVIYTSGTTGKPKGVPLTHGNLAAMAECAPARVPELLRPNGRTLLFLPLAHILAHATSLAAVEHRFAVAHTSDWTDLPAKFAALRPTGLVAVPRVFEKIYNGAEQKAHDNGKGAIFDRASDVAIAWSRSLDAGGPGLLLRWQHLLFDKLVYGKLRAALGGRCTHAISGGAPLGARLAHFYRGVGVNIAEGYGLTETTAAITLNGNQARGQRLGSVGRPFDGHTVRLADDGELLVRGPVVFQGYWRNPQATAESFTDGWFHTGDLAALDADGYVTITGRKKEILVTAAGKNVSPAPLEDGLRAHPLIGQCMVIGDAQPFIAALITLDRDALPGWRERHGLDGGTGVADLISHPDLIAEINAAVAQVNATVSKAEQIKKIRILDAEWSQETGELTPKLSLKRPAVLKRHEVEIDALYA</sequence>
<dbReference type="AlphaFoldDB" id="A0A7W9PGP1"/>
<dbReference type="Gene3D" id="3.40.50.12780">
    <property type="entry name" value="N-terminal domain of ligase-like"/>
    <property type="match status" value="1"/>
</dbReference>
<organism evidence="7 8">
    <name type="scientific">Nocardia transvalensis</name>
    <dbReference type="NCBI Taxonomy" id="37333"/>
    <lineage>
        <taxon>Bacteria</taxon>
        <taxon>Bacillati</taxon>
        <taxon>Actinomycetota</taxon>
        <taxon>Actinomycetes</taxon>
        <taxon>Mycobacteriales</taxon>
        <taxon>Nocardiaceae</taxon>
        <taxon>Nocardia</taxon>
    </lineage>
</organism>
<proteinExistence type="inferred from homology"/>
<name>A0A7W9PGP1_9NOCA</name>
<evidence type="ECO:0000256" key="3">
    <source>
        <dbReference type="ARBA" id="ARBA00022832"/>
    </source>
</evidence>
<dbReference type="Pfam" id="PF23562">
    <property type="entry name" value="AMP-binding_C_3"/>
    <property type="match status" value="1"/>
</dbReference>
<evidence type="ECO:0000256" key="1">
    <source>
        <dbReference type="ARBA" id="ARBA00006432"/>
    </source>
</evidence>
<feature type="domain" description="AMP-dependent synthetase/ligase" evidence="6">
    <location>
        <begin position="37"/>
        <end position="425"/>
    </location>
</feature>
<dbReference type="EMBL" id="JACHIT010000002">
    <property type="protein sequence ID" value="MBB5915696.1"/>
    <property type="molecule type" value="Genomic_DNA"/>
</dbReference>
<evidence type="ECO:0000313" key="7">
    <source>
        <dbReference type="EMBL" id="MBB5915696.1"/>
    </source>
</evidence>
<dbReference type="CDD" id="cd05907">
    <property type="entry name" value="VL_LC_FACS_like"/>
    <property type="match status" value="1"/>
</dbReference>
<dbReference type="RefSeq" id="WP_040748947.1">
    <property type="nucleotide sequence ID" value="NZ_JACHIT010000002.1"/>
</dbReference>
<dbReference type="InterPro" id="IPR000873">
    <property type="entry name" value="AMP-dep_synth/lig_dom"/>
</dbReference>
<reference evidence="7 8" key="1">
    <citation type="submission" date="2020-08" db="EMBL/GenBank/DDBJ databases">
        <title>Sequencing the genomes of 1000 actinobacteria strains.</title>
        <authorList>
            <person name="Klenk H.-P."/>
        </authorList>
    </citation>
    <scope>NUCLEOTIDE SEQUENCE [LARGE SCALE GENOMIC DNA]</scope>
    <source>
        <strain evidence="7 8">DSM 43582</strain>
    </source>
</reference>
<dbReference type="PANTHER" id="PTHR43272:SF32">
    <property type="entry name" value="AMP-DEPENDENT SYNTHETASE_LIGASE DOMAIN-CONTAINING PROTEIN"/>
    <property type="match status" value="1"/>
</dbReference>
<dbReference type="InterPro" id="IPR020845">
    <property type="entry name" value="AMP-binding_CS"/>
</dbReference>
<evidence type="ECO:0000256" key="5">
    <source>
        <dbReference type="ARBA" id="ARBA00032875"/>
    </source>
</evidence>
<keyword evidence="4" id="KW-0443">Lipid metabolism</keyword>
<keyword evidence="8" id="KW-1185">Reference proteome</keyword>
<gene>
    <name evidence="7" type="ORF">BJY24_004608</name>
</gene>
<dbReference type="GO" id="GO:0016020">
    <property type="term" value="C:membrane"/>
    <property type="evidence" value="ECO:0007669"/>
    <property type="project" value="TreeGrafter"/>
</dbReference>
<dbReference type="Proteomes" id="UP000540412">
    <property type="component" value="Unassembled WGS sequence"/>
</dbReference>
<accession>A0A7W9PGP1</accession>